<evidence type="ECO:0000256" key="5">
    <source>
        <dbReference type="ARBA" id="ARBA00022771"/>
    </source>
</evidence>
<keyword evidence="5 9" id="KW-0863">Zinc-finger</keyword>
<accession>A0A9P6XCH1</accession>
<keyword evidence="13" id="KW-1185">Reference proteome</keyword>
<gene>
    <name evidence="12" type="ORF">G6F64_004446</name>
</gene>
<evidence type="ECO:0000256" key="6">
    <source>
        <dbReference type="ARBA" id="ARBA00022833"/>
    </source>
</evidence>
<dbReference type="GO" id="GO:0008270">
    <property type="term" value="F:zinc ion binding"/>
    <property type="evidence" value="ECO:0007669"/>
    <property type="project" value="UniProtKB-KW"/>
</dbReference>
<dbReference type="SMART" id="SM00355">
    <property type="entry name" value="ZnF_C2H2"/>
    <property type="match status" value="4"/>
</dbReference>
<proteinExistence type="inferred from homology"/>
<dbReference type="GO" id="GO:0005634">
    <property type="term" value="C:nucleus"/>
    <property type="evidence" value="ECO:0007669"/>
    <property type="project" value="UniProtKB-SubCell"/>
</dbReference>
<keyword evidence="3" id="KW-0479">Metal-binding</keyword>
<dbReference type="InterPro" id="IPR036236">
    <property type="entry name" value="Znf_C2H2_sf"/>
</dbReference>
<reference evidence="12" key="1">
    <citation type="journal article" date="2020" name="Microb. Genom.">
        <title>Genetic diversity of clinical and environmental Mucorales isolates obtained from an investigation of mucormycosis cases among solid organ transplant recipients.</title>
        <authorList>
            <person name="Nguyen M.H."/>
            <person name="Kaul D."/>
            <person name="Muto C."/>
            <person name="Cheng S.J."/>
            <person name="Richter R.A."/>
            <person name="Bruno V.M."/>
            <person name="Liu G."/>
            <person name="Beyhan S."/>
            <person name="Sundermann A.J."/>
            <person name="Mounaud S."/>
            <person name="Pasculle A.W."/>
            <person name="Nierman W.C."/>
            <person name="Driscoll E."/>
            <person name="Cumbie R."/>
            <person name="Clancy C.J."/>
            <person name="Dupont C.L."/>
        </authorList>
    </citation>
    <scope>NUCLEOTIDE SEQUENCE</scope>
    <source>
        <strain evidence="12">GL11</strain>
    </source>
</reference>
<evidence type="ECO:0000256" key="4">
    <source>
        <dbReference type="ARBA" id="ARBA00022737"/>
    </source>
</evidence>
<feature type="region of interest" description="Disordered" evidence="10">
    <location>
        <begin position="405"/>
        <end position="444"/>
    </location>
</feature>
<evidence type="ECO:0000256" key="2">
    <source>
        <dbReference type="ARBA" id="ARBA00010831"/>
    </source>
</evidence>
<feature type="compositionally biased region" description="Low complexity" evidence="10">
    <location>
        <begin position="251"/>
        <end position="271"/>
    </location>
</feature>
<dbReference type="PANTHER" id="PTHR45718:SF8">
    <property type="entry name" value="GLIS FAMILY ZINC FINGER 2"/>
    <property type="match status" value="1"/>
</dbReference>
<dbReference type="Gene3D" id="3.30.160.60">
    <property type="entry name" value="Classic Zinc Finger"/>
    <property type="match status" value="4"/>
</dbReference>
<dbReference type="FunFam" id="3.30.160.60:FF:002343">
    <property type="entry name" value="Zinc finger protein 33A"/>
    <property type="match status" value="1"/>
</dbReference>
<feature type="region of interest" description="Disordered" evidence="10">
    <location>
        <begin position="226"/>
        <end position="276"/>
    </location>
</feature>
<feature type="domain" description="C2H2-type" evidence="11">
    <location>
        <begin position="665"/>
        <end position="694"/>
    </location>
</feature>
<dbReference type="GO" id="GO:0000978">
    <property type="term" value="F:RNA polymerase II cis-regulatory region sequence-specific DNA binding"/>
    <property type="evidence" value="ECO:0007669"/>
    <property type="project" value="TreeGrafter"/>
</dbReference>
<evidence type="ECO:0000256" key="10">
    <source>
        <dbReference type="SAM" id="MobiDB-lite"/>
    </source>
</evidence>
<dbReference type="Proteomes" id="UP000716291">
    <property type="component" value="Unassembled WGS sequence"/>
</dbReference>
<feature type="domain" description="C2H2-type" evidence="11">
    <location>
        <begin position="695"/>
        <end position="719"/>
    </location>
</feature>
<feature type="compositionally biased region" description="Polar residues" evidence="10">
    <location>
        <begin position="239"/>
        <end position="250"/>
    </location>
</feature>
<organism evidence="12 13">
    <name type="scientific">Rhizopus oryzae</name>
    <name type="common">Mucormycosis agent</name>
    <name type="synonym">Rhizopus arrhizus var. delemar</name>
    <dbReference type="NCBI Taxonomy" id="64495"/>
    <lineage>
        <taxon>Eukaryota</taxon>
        <taxon>Fungi</taxon>
        <taxon>Fungi incertae sedis</taxon>
        <taxon>Mucoromycota</taxon>
        <taxon>Mucoromycotina</taxon>
        <taxon>Mucoromycetes</taxon>
        <taxon>Mucorales</taxon>
        <taxon>Mucorineae</taxon>
        <taxon>Rhizopodaceae</taxon>
        <taxon>Rhizopus</taxon>
    </lineage>
</organism>
<keyword evidence="7" id="KW-0238">DNA-binding</keyword>
<comment type="subcellular location">
    <subcellularLocation>
        <location evidence="1">Nucleus</location>
    </subcellularLocation>
</comment>
<dbReference type="PROSITE" id="PS50157">
    <property type="entry name" value="ZINC_FINGER_C2H2_2"/>
    <property type="match status" value="3"/>
</dbReference>
<feature type="domain" description="C2H2-type" evidence="11">
    <location>
        <begin position="632"/>
        <end position="664"/>
    </location>
</feature>
<name>A0A9P6XCH1_RHIOR</name>
<evidence type="ECO:0000256" key="1">
    <source>
        <dbReference type="ARBA" id="ARBA00004123"/>
    </source>
</evidence>
<protein>
    <recommendedName>
        <fullName evidence="11">C2H2-type domain-containing protein</fullName>
    </recommendedName>
</protein>
<feature type="compositionally biased region" description="Low complexity" evidence="10">
    <location>
        <begin position="226"/>
        <end position="238"/>
    </location>
</feature>
<evidence type="ECO:0000256" key="7">
    <source>
        <dbReference type="ARBA" id="ARBA00023125"/>
    </source>
</evidence>
<dbReference type="PANTHER" id="PTHR45718">
    <property type="entry name" value="TRANSCRIPTIONAL ACTIVATOR CUBITUS INTERRUPTUS"/>
    <property type="match status" value="1"/>
</dbReference>
<evidence type="ECO:0000259" key="11">
    <source>
        <dbReference type="PROSITE" id="PS50157"/>
    </source>
</evidence>
<dbReference type="InterPro" id="IPR056436">
    <property type="entry name" value="Znf-C2H2_ZIC1-5/GLI1-3-like"/>
</dbReference>
<keyword evidence="8" id="KW-0539">Nucleus</keyword>
<evidence type="ECO:0000256" key="9">
    <source>
        <dbReference type="PROSITE-ProRule" id="PRU00042"/>
    </source>
</evidence>
<dbReference type="AlphaFoldDB" id="A0A9P6XCH1"/>
<comment type="caution">
    <text evidence="12">The sequence shown here is derived from an EMBL/GenBank/DDBJ whole genome shotgun (WGS) entry which is preliminary data.</text>
</comment>
<dbReference type="SUPFAM" id="SSF57667">
    <property type="entry name" value="beta-beta-alpha zinc fingers"/>
    <property type="match status" value="3"/>
</dbReference>
<evidence type="ECO:0000256" key="8">
    <source>
        <dbReference type="ARBA" id="ARBA00023242"/>
    </source>
</evidence>
<evidence type="ECO:0000313" key="12">
    <source>
        <dbReference type="EMBL" id="KAG1310599.1"/>
    </source>
</evidence>
<dbReference type="InterPro" id="IPR043359">
    <property type="entry name" value="GLI-like"/>
</dbReference>
<dbReference type="GO" id="GO:0000981">
    <property type="term" value="F:DNA-binding transcription factor activity, RNA polymerase II-specific"/>
    <property type="evidence" value="ECO:0007669"/>
    <property type="project" value="TreeGrafter"/>
</dbReference>
<feature type="compositionally biased region" description="Basic and acidic residues" evidence="10">
    <location>
        <begin position="405"/>
        <end position="426"/>
    </location>
</feature>
<dbReference type="Pfam" id="PF00096">
    <property type="entry name" value="zf-C2H2"/>
    <property type="match status" value="1"/>
</dbReference>
<feature type="region of interest" description="Disordered" evidence="10">
    <location>
        <begin position="571"/>
        <end position="596"/>
    </location>
</feature>
<evidence type="ECO:0000256" key="3">
    <source>
        <dbReference type="ARBA" id="ARBA00022723"/>
    </source>
</evidence>
<dbReference type="InterPro" id="IPR013087">
    <property type="entry name" value="Znf_C2H2_type"/>
</dbReference>
<dbReference type="PROSITE" id="PS00028">
    <property type="entry name" value="ZINC_FINGER_C2H2_1"/>
    <property type="match status" value="3"/>
</dbReference>
<comment type="similarity">
    <text evidence="2">Belongs to the GLI C2H2-type zinc-finger protein family.</text>
</comment>
<evidence type="ECO:0000313" key="13">
    <source>
        <dbReference type="Proteomes" id="UP000716291"/>
    </source>
</evidence>
<dbReference type="Pfam" id="PF23561">
    <property type="entry name" value="zf-C2H2_15"/>
    <property type="match status" value="1"/>
</dbReference>
<keyword evidence="6" id="KW-0862">Zinc</keyword>
<keyword evidence="4" id="KW-0677">Repeat</keyword>
<sequence length="842" mass="95150">MDLHQQPQGQPVNTDLKNHSLLQEELDYYQSSFNIVKQPNSSPQNTVSNQGQQVFRQLDQQHLTMSVPENSNNNNMIECTSMPHSYIDTNSNVSAHNVLPQQSVEINPNAAANSTTHIITVNPKDMERIPANTSQTSLSVTNSSHPLIHSNVISNTDQNRLATSQLPISNNTLTDGAVSGIYNNRGLNLPHDGMFNMSSLPNSISLNQPSAYTYLDHPVHQQLQQQSQEQFQNEAQRQANVQIQASQTQVHLPSHSQMPQQPPSMLSNQPNIEHHPVVPSHRTLEHSHTATAHSQHTLEEEQGRIDAATQHVMAQQMAHQYAMLQQHITSGESQLQVQKPLVTAQNQLIMANGESLQQPTFSSQDTHHIVLSQMTMLSPSSTNNIQQIKGDTSLHDAVIQQQYQKEHVNEPTHNDNNKRTATDQHVERRKSRRHTVSNSNPSVLNIDTNNVHVLSSSPKSAAVLPLQEQSLTRNEVRQVLVNQQNEFFGNIDVPLPLNFQELETTHSTPSDISANNYDKLSRAQLISRLIKLETEKRQNMEAQNEKFPEKTIIDLESAMSPTHQELMLSAMEEEKSTADEDEDEEDEPELEEQPKKQKMQCRWKECRLVFDGLQTLIDHVNSEHIGSGKPSYFCEWENCPRNEKPFTKRHKMYNHLRTHTGERPFICTEEGCGKKFSRPDSLSTHIKTHSNIRPFICRVKECGKAYYHARSLKKHEKSHEITATIPGVYFPNVNAIPFNTTPFGNTLPGHVDYLNSQFQHSSAVIHNQSLPNSPHHSVPQQGITALQSSSPIKDNYTLSNDLLFSSAGMVEQQQNNTRLITQQQLLDSVNLQQNSDYNYGQI</sequence>
<feature type="compositionally biased region" description="Acidic residues" evidence="10">
    <location>
        <begin position="579"/>
        <end position="591"/>
    </location>
</feature>
<dbReference type="EMBL" id="JAANQT010000487">
    <property type="protein sequence ID" value="KAG1310599.1"/>
    <property type="molecule type" value="Genomic_DNA"/>
</dbReference>